<dbReference type="EMBL" id="KC285586">
    <property type="protein sequence ID" value="AGE14599.1"/>
    <property type="molecule type" value="Genomic_DNA"/>
</dbReference>
<dbReference type="InterPro" id="IPR036397">
    <property type="entry name" value="RNaseH_sf"/>
</dbReference>
<evidence type="ECO:0000256" key="6">
    <source>
        <dbReference type="ARBA" id="ARBA00022705"/>
    </source>
</evidence>
<dbReference type="InterPro" id="IPR043502">
    <property type="entry name" value="DNA/RNA_pol_sf"/>
</dbReference>
<proteinExistence type="inferred from homology"/>
<dbReference type="GO" id="GO:0003887">
    <property type="term" value="F:DNA-directed DNA polymerase activity"/>
    <property type="evidence" value="ECO:0007669"/>
    <property type="project" value="UniProtKB-KW"/>
</dbReference>
<feature type="domain" description="DNA-directed DNA polymerase family B mitochondria/virus" evidence="10">
    <location>
        <begin position="82"/>
        <end position="508"/>
    </location>
</feature>
<comment type="similarity">
    <text evidence="1">Belongs to the DNA polymerase type-B family.</text>
</comment>
<keyword evidence="11" id="KW-0496">Mitochondrion</keyword>
<dbReference type="SUPFAM" id="SSF56672">
    <property type="entry name" value="DNA/RNA polymerases"/>
    <property type="match status" value="1"/>
</dbReference>
<evidence type="ECO:0000259" key="10">
    <source>
        <dbReference type="Pfam" id="PF03175"/>
    </source>
</evidence>
<evidence type="ECO:0000256" key="4">
    <source>
        <dbReference type="ARBA" id="ARBA00022679"/>
    </source>
</evidence>
<reference evidence="11" key="1">
    <citation type="submission" date="2012-12" db="EMBL/GenBank/DDBJ databases">
        <authorList>
            <person name="Lang B.F."/>
        </authorList>
    </citation>
    <scope>NUCLEOTIDE SEQUENCE</scope>
    <source>
        <strain evidence="11">MvSl135HT1</strain>
    </source>
</reference>
<sequence length="684" mass="78875">MTRRTLNNLKPLTNLLKLKRIATIDIETISYTDGVQIPVMLTAYVQGKIIQQHLSTFMLNGESIEVGINNMFKTFLDQFLVEAYNHVVYLHNLGMFDGYILVPALYDYFESLKDIKVLIDADHKYILVKLTKVKIEFKDSLRILPMSLESLASTYNIKGKTEPYNVKWQDLTFHLNNNPLKPTEDWIRFKLYADQDVISLYKIMIKTQNWCYSEFQTDLALTFSTASLAIRVYRTKFLPETDLDKSLVNGKIVSQFPLINSWLDTIIRKAYYGGSTDYFKLYGENLHYYDVNSLYPAAMKLGVPGQFQRTNTEIDSLENFYGYVEAKIVYNGDEIPLLPYRNFDGSLIYPKGEWIGLYFSEELKEVVKYGYTVLPIKGYEFEKIMPFNNYVDYFYELKNTSTGFERTLNKLLLNTLYGYFGRSITVNQPLTCEESELDKLILMEVVDNYRPLGIKGYLVLLKTNLSKTQITEINKAVGGTGKGRKALVTSNVAVAAAVTANARVIMIKYKRLPNNTLFYTDTDSIFLQKPLDPNLCNSKLGFMKDELSGKVIDKAYFLGIKQYCYTYYDHSNTLYTKSVFAGVKRDSLSLDDFKQMSKGAIMTIEGEGQTFYRNFVKHTITVSKTPTRIIKRNCDKNLSVDNNFIPPTIDLKYVDYTAKVEKLATMVINKIIRKFNNIKKRLFI</sequence>
<dbReference type="InterPro" id="IPR004868">
    <property type="entry name" value="DNA-dir_DNA_pol_B_mt/vir"/>
</dbReference>
<protein>
    <recommendedName>
        <fullName evidence="3">Probable DNA polymerase</fullName>
        <ecNumber evidence="2">2.7.7.7</ecNumber>
    </recommendedName>
</protein>
<dbReference type="GO" id="GO:0006260">
    <property type="term" value="P:DNA replication"/>
    <property type="evidence" value="ECO:0007669"/>
    <property type="project" value="UniProtKB-KW"/>
</dbReference>
<dbReference type="GO" id="GO:0000166">
    <property type="term" value="F:nucleotide binding"/>
    <property type="evidence" value="ECO:0007669"/>
    <property type="project" value="InterPro"/>
</dbReference>
<name>M1GMF5_9BASI</name>
<keyword evidence="7" id="KW-0239">DNA-directed DNA polymerase</keyword>
<keyword evidence="4 11" id="KW-0808">Transferase</keyword>
<dbReference type="InterPro" id="IPR017964">
    <property type="entry name" value="DNA-dir_DNA_pol_B_CS"/>
</dbReference>
<evidence type="ECO:0000256" key="1">
    <source>
        <dbReference type="ARBA" id="ARBA00005755"/>
    </source>
</evidence>
<dbReference type="Gene3D" id="1.10.287.690">
    <property type="entry name" value="Helix hairpin bin"/>
    <property type="match status" value="1"/>
</dbReference>
<keyword evidence="5 11" id="KW-0548">Nucleotidyltransferase</keyword>
<comment type="catalytic activity">
    <reaction evidence="9">
        <text>DNA(n) + a 2'-deoxyribonucleoside 5'-triphosphate = DNA(n+1) + diphosphate</text>
        <dbReference type="Rhea" id="RHEA:22508"/>
        <dbReference type="Rhea" id="RHEA-COMP:17339"/>
        <dbReference type="Rhea" id="RHEA-COMP:17340"/>
        <dbReference type="ChEBI" id="CHEBI:33019"/>
        <dbReference type="ChEBI" id="CHEBI:61560"/>
        <dbReference type="ChEBI" id="CHEBI:173112"/>
        <dbReference type="EC" id="2.7.7.7"/>
    </reaction>
</comment>
<evidence type="ECO:0000313" key="11">
    <source>
        <dbReference type="EMBL" id="AGE14599.1"/>
    </source>
</evidence>
<dbReference type="PROSITE" id="PS00116">
    <property type="entry name" value="DNA_POLYMERASE_B"/>
    <property type="match status" value="1"/>
</dbReference>
<dbReference type="InterPro" id="IPR006172">
    <property type="entry name" value="DNA-dir_DNA_pol_B"/>
</dbReference>
<dbReference type="PANTHER" id="PTHR33568:SF3">
    <property type="entry name" value="DNA-DIRECTED DNA POLYMERASE"/>
    <property type="match status" value="1"/>
</dbReference>
<dbReference type="AlphaFoldDB" id="M1GMF5"/>
<evidence type="ECO:0000256" key="2">
    <source>
        <dbReference type="ARBA" id="ARBA00012417"/>
    </source>
</evidence>
<gene>
    <name evidence="11" type="primary">dpo</name>
</gene>
<organism evidence="11">
    <name type="scientific">Microbotryum lychnidis-dioicae</name>
    <dbReference type="NCBI Taxonomy" id="288795"/>
    <lineage>
        <taxon>Eukaryota</taxon>
        <taxon>Fungi</taxon>
        <taxon>Dikarya</taxon>
        <taxon>Basidiomycota</taxon>
        <taxon>Pucciniomycotina</taxon>
        <taxon>Microbotryomycetes</taxon>
        <taxon>Microbotryales</taxon>
        <taxon>Microbotryaceae</taxon>
        <taxon>Microbotryum</taxon>
    </lineage>
</organism>
<dbReference type="PANTHER" id="PTHR33568">
    <property type="entry name" value="DNA POLYMERASE"/>
    <property type="match status" value="1"/>
</dbReference>
<dbReference type="GO" id="GO:0003677">
    <property type="term" value="F:DNA binding"/>
    <property type="evidence" value="ECO:0007669"/>
    <property type="project" value="UniProtKB-KW"/>
</dbReference>
<keyword evidence="6" id="KW-0235">DNA replication</keyword>
<evidence type="ECO:0000256" key="5">
    <source>
        <dbReference type="ARBA" id="ARBA00022695"/>
    </source>
</evidence>
<dbReference type="InterPro" id="IPR023211">
    <property type="entry name" value="DNA_pol_palm_dom_sf"/>
</dbReference>
<geneLocation type="mitochondrion" evidence="11"/>
<evidence type="ECO:0000256" key="7">
    <source>
        <dbReference type="ARBA" id="ARBA00022932"/>
    </source>
</evidence>
<dbReference type="InterPro" id="IPR012337">
    <property type="entry name" value="RNaseH-like_sf"/>
</dbReference>
<evidence type="ECO:0000256" key="3">
    <source>
        <dbReference type="ARBA" id="ARBA00014385"/>
    </source>
</evidence>
<dbReference type="GeneID" id="14658458"/>
<dbReference type="EC" id="2.7.7.7" evidence="2"/>
<dbReference type="RefSeq" id="YP_007475385.1">
    <property type="nucleotide sequence ID" value="NC_020353.1"/>
</dbReference>
<keyword evidence="8" id="KW-0238">DNA-binding</keyword>
<evidence type="ECO:0000256" key="8">
    <source>
        <dbReference type="ARBA" id="ARBA00023125"/>
    </source>
</evidence>
<evidence type="ECO:0000256" key="9">
    <source>
        <dbReference type="ARBA" id="ARBA00049244"/>
    </source>
</evidence>
<dbReference type="Pfam" id="PF03175">
    <property type="entry name" value="DNA_pol_B_2"/>
    <property type="match status" value="1"/>
</dbReference>
<dbReference type="PRINTS" id="PR00106">
    <property type="entry name" value="DNAPOLB"/>
</dbReference>
<dbReference type="SUPFAM" id="SSF53098">
    <property type="entry name" value="Ribonuclease H-like"/>
    <property type="match status" value="1"/>
</dbReference>
<accession>M1GMF5</accession>
<dbReference type="Gene3D" id="3.90.1600.10">
    <property type="entry name" value="Palm domain of DNA polymerase"/>
    <property type="match status" value="2"/>
</dbReference>
<dbReference type="Gene3D" id="3.30.420.10">
    <property type="entry name" value="Ribonuclease H-like superfamily/Ribonuclease H"/>
    <property type="match status" value="1"/>
</dbReference>